<accession>A0A0E3GRV2</accession>
<dbReference type="EMBL" id="CP009933">
    <property type="protein sequence ID" value="AKA70966.1"/>
    <property type="molecule type" value="Genomic_DNA"/>
</dbReference>
<protein>
    <submittedName>
        <fullName evidence="1">GrdX protein</fullName>
    </submittedName>
</protein>
<dbReference type="HOGENOM" id="CLU_132073_0_0_9"/>
<sequence>MEAVMIITNNPMSNSKLGDAHEVDFIDGTTMDVYTKVRDYIHKGHELLTHPLMSSIKPNETPYRTVVISKNSHSIVDMKSLGYIEEAVHTTEKFLKNYGIPNWTKQVIEDFQLIDYDLVQHALM</sequence>
<dbReference type="KEGG" id="csq:CSCA_3841"/>
<dbReference type="Proteomes" id="UP000033115">
    <property type="component" value="Chromosome"/>
</dbReference>
<dbReference type="InterPro" id="IPR047735">
    <property type="entry name" value="GrdX-like"/>
</dbReference>
<dbReference type="NCBIfam" id="NF038093">
    <property type="entry name" value="GrdX"/>
    <property type="match status" value="1"/>
</dbReference>
<organism evidence="1 2">
    <name type="scientific">Clostridium scatologenes</name>
    <dbReference type="NCBI Taxonomy" id="1548"/>
    <lineage>
        <taxon>Bacteria</taxon>
        <taxon>Bacillati</taxon>
        <taxon>Bacillota</taxon>
        <taxon>Clostridia</taxon>
        <taxon>Eubacteriales</taxon>
        <taxon>Clostridiaceae</taxon>
        <taxon>Clostridium</taxon>
    </lineage>
</organism>
<keyword evidence="2" id="KW-1185">Reference proteome</keyword>
<evidence type="ECO:0000313" key="1">
    <source>
        <dbReference type="EMBL" id="AKA70966.1"/>
    </source>
</evidence>
<name>A0A0E3GRV2_CLOSL</name>
<dbReference type="STRING" id="1548.CSCA_3841"/>
<reference evidence="1 2" key="1">
    <citation type="journal article" date="2015" name="J. Biotechnol.">
        <title>Complete genome sequence of a malodorant-producing acetogen, Clostridium scatologenes ATCC 25775(T).</title>
        <authorList>
            <person name="Zhu Z."/>
            <person name="Guo T."/>
            <person name="Zheng H."/>
            <person name="Song T."/>
            <person name="Ouyang P."/>
            <person name="Xie J."/>
        </authorList>
    </citation>
    <scope>NUCLEOTIDE SEQUENCE [LARGE SCALE GENOMIC DNA]</scope>
    <source>
        <strain evidence="1 2">ATCC 25775</strain>
    </source>
</reference>
<gene>
    <name evidence="1" type="ORF">CSCA_3841</name>
</gene>
<evidence type="ECO:0000313" key="2">
    <source>
        <dbReference type="Proteomes" id="UP000033115"/>
    </source>
</evidence>
<dbReference type="AlphaFoldDB" id="A0A0E3GRV2"/>
<proteinExistence type="predicted"/>